<evidence type="ECO:0000313" key="2">
    <source>
        <dbReference type="Proteomes" id="UP000663940"/>
    </source>
</evidence>
<proteinExistence type="predicted"/>
<reference evidence="1 2" key="1">
    <citation type="submission" date="2021-03" db="EMBL/GenBank/DDBJ databases">
        <title>Mucilaginibacter strains isolated from gold and copper mining confer multi heavy-metal resistance.</title>
        <authorList>
            <person name="Li Y."/>
        </authorList>
    </citation>
    <scope>NUCLEOTIDE SEQUENCE [LARGE SCALE GENOMIC DNA]</scope>
    <source>
        <strain evidence="1 2">P2-4</strain>
    </source>
</reference>
<keyword evidence="2" id="KW-1185">Reference proteome</keyword>
<sequence length="48" mass="5487">MLIALFISYLIRTGKIAALKSFFTERALVKVPVKYAPKYLRRETAVQA</sequence>
<organism evidence="1 2">
    <name type="scientific">Mucilaginibacter rubeus</name>
    <dbReference type="NCBI Taxonomy" id="2027860"/>
    <lineage>
        <taxon>Bacteria</taxon>
        <taxon>Pseudomonadati</taxon>
        <taxon>Bacteroidota</taxon>
        <taxon>Sphingobacteriia</taxon>
        <taxon>Sphingobacteriales</taxon>
        <taxon>Sphingobacteriaceae</taxon>
        <taxon>Mucilaginibacter</taxon>
    </lineage>
</organism>
<dbReference type="RefSeq" id="WP_167516231.1">
    <property type="nucleotide sequence ID" value="NZ_CP043451.1"/>
</dbReference>
<protein>
    <submittedName>
        <fullName evidence="1">Uncharacterized protein</fullName>
    </submittedName>
</protein>
<evidence type="ECO:0000313" key="1">
    <source>
        <dbReference type="EMBL" id="QTE51891.1"/>
    </source>
</evidence>
<name>A0ABX7UGH2_9SPHI</name>
<gene>
    <name evidence="1" type="ORF">J3L21_08025</name>
</gene>
<accession>A0ABX7UGH2</accession>
<dbReference type="EMBL" id="CP071880">
    <property type="protein sequence ID" value="QTE51891.1"/>
    <property type="molecule type" value="Genomic_DNA"/>
</dbReference>
<dbReference type="Proteomes" id="UP000663940">
    <property type="component" value="Chromosome"/>
</dbReference>